<protein>
    <submittedName>
        <fullName evidence="1">Uncharacterized protein</fullName>
    </submittedName>
</protein>
<evidence type="ECO:0000313" key="2">
    <source>
        <dbReference type="Proteomes" id="UP001515480"/>
    </source>
</evidence>
<evidence type="ECO:0000313" key="1">
    <source>
        <dbReference type="EMBL" id="KAL1498613.1"/>
    </source>
</evidence>
<dbReference type="AlphaFoldDB" id="A0AB34IHR8"/>
<accession>A0AB34IHR8</accession>
<organism evidence="1 2">
    <name type="scientific">Prymnesium parvum</name>
    <name type="common">Toxic golden alga</name>
    <dbReference type="NCBI Taxonomy" id="97485"/>
    <lineage>
        <taxon>Eukaryota</taxon>
        <taxon>Haptista</taxon>
        <taxon>Haptophyta</taxon>
        <taxon>Prymnesiophyceae</taxon>
        <taxon>Prymnesiales</taxon>
        <taxon>Prymnesiaceae</taxon>
        <taxon>Prymnesium</taxon>
    </lineage>
</organism>
<reference evidence="1 2" key="1">
    <citation type="journal article" date="2024" name="Science">
        <title>Giant polyketide synthase enzymes in the biosynthesis of giant marine polyether toxins.</title>
        <authorList>
            <person name="Fallon T.R."/>
            <person name="Shende V.V."/>
            <person name="Wierzbicki I.H."/>
            <person name="Pendleton A.L."/>
            <person name="Watervoot N.F."/>
            <person name="Auber R.P."/>
            <person name="Gonzalez D.J."/>
            <person name="Wisecaver J.H."/>
            <person name="Moore B.S."/>
        </authorList>
    </citation>
    <scope>NUCLEOTIDE SEQUENCE [LARGE SCALE GENOMIC DNA]</scope>
    <source>
        <strain evidence="1 2">12B1</strain>
    </source>
</reference>
<gene>
    <name evidence="1" type="ORF">AB1Y20_013928</name>
</gene>
<sequence>MPSLAEPGGRSAYWKMSPPHEAASKILRLDLLPASIGEAQLSEAPDALYDEQAIASPGQDMLLGQQPTIATRSSADGLQCANFNGAFSKLVE</sequence>
<comment type="caution">
    <text evidence="1">The sequence shown here is derived from an EMBL/GenBank/DDBJ whole genome shotgun (WGS) entry which is preliminary data.</text>
</comment>
<proteinExistence type="predicted"/>
<keyword evidence="2" id="KW-1185">Reference proteome</keyword>
<name>A0AB34IHR8_PRYPA</name>
<dbReference type="EMBL" id="JBGBPQ010000027">
    <property type="protein sequence ID" value="KAL1498613.1"/>
    <property type="molecule type" value="Genomic_DNA"/>
</dbReference>
<dbReference type="Proteomes" id="UP001515480">
    <property type="component" value="Unassembled WGS sequence"/>
</dbReference>